<dbReference type="EMBL" id="CP010408">
    <property type="protein sequence ID" value="AJF70447.1"/>
    <property type="molecule type" value="Genomic_DNA"/>
</dbReference>
<sequence>MSDYEYEQLREQAARLSDMEAMMEEAANRNGRLAQEWHNLQYEHQSEINAYLEEPGPELPGIHE</sequence>
<evidence type="ECO:0000313" key="2">
    <source>
        <dbReference type="EMBL" id="AJF70447.1"/>
    </source>
</evidence>
<feature type="coiled-coil region" evidence="1">
    <location>
        <begin position="6"/>
        <end position="36"/>
    </location>
</feature>
<protein>
    <submittedName>
        <fullName evidence="2">Uncharacterized protein</fullName>
    </submittedName>
</protein>
<keyword evidence="3" id="KW-1185">Reference proteome</keyword>
<dbReference type="AlphaFoldDB" id="A0A0B5IIZ7"/>
<dbReference type="Proteomes" id="UP000031774">
    <property type="component" value="Plasmid pSVL1"/>
</dbReference>
<keyword evidence="1" id="KW-0175">Coiled coil</keyword>
<gene>
    <name evidence="2" type="ORF">SVTN_40495</name>
</gene>
<reference evidence="2 3" key="1">
    <citation type="submission" date="2014-12" db="EMBL/GenBank/DDBJ databases">
        <title>Complete genome sequence of Streptomyces vietnamensis strain GIMV4.0001, a genetic manipulable producer of the benzoisochromanequinone antibiotic granaticin.</title>
        <authorList>
            <person name="Deng M.R."/>
            <person name="Guo J."/>
            <person name="Ma L.Y."/>
            <person name="Feng G.D."/>
            <person name="Mo C.Y."/>
            <person name="Zhu H.H."/>
        </authorList>
    </citation>
    <scope>NUCLEOTIDE SEQUENCE [LARGE SCALE GENOMIC DNA]</scope>
    <source>
        <strain evidence="3">GIMV4.0001</strain>
        <plasmid evidence="2 3">pSVL1</plasmid>
    </source>
</reference>
<dbReference type="KEGG" id="svt:SVTN_40495"/>
<proteinExistence type="predicted"/>
<evidence type="ECO:0000313" key="3">
    <source>
        <dbReference type="Proteomes" id="UP000031774"/>
    </source>
</evidence>
<organism evidence="2 3">
    <name type="scientific">Streptomyces vietnamensis</name>
    <dbReference type="NCBI Taxonomy" id="362257"/>
    <lineage>
        <taxon>Bacteria</taxon>
        <taxon>Bacillati</taxon>
        <taxon>Actinomycetota</taxon>
        <taxon>Actinomycetes</taxon>
        <taxon>Kitasatosporales</taxon>
        <taxon>Streptomycetaceae</taxon>
        <taxon>Streptomyces</taxon>
    </lineage>
</organism>
<dbReference type="HOGENOM" id="CLU_2866097_0_0_11"/>
<evidence type="ECO:0000256" key="1">
    <source>
        <dbReference type="SAM" id="Coils"/>
    </source>
</evidence>
<dbReference type="RefSeq" id="WP_041134916.1">
    <property type="nucleotide sequence ID" value="NZ_CP010408.1"/>
</dbReference>
<keyword evidence="2" id="KW-0614">Plasmid</keyword>
<geneLocation type="plasmid" evidence="2 3">
    <name>pSVL1</name>
</geneLocation>
<name>A0A0B5IIZ7_9ACTN</name>
<accession>A0A0B5IIZ7</accession>